<dbReference type="Proteomes" id="UP000559404">
    <property type="component" value="Unassembled WGS sequence"/>
</dbReference>
<dbReference type="EMBL" id="JACEON010000003">
    <property type="protein sequence ID" value="MBA4610761.1"/>
    <property type="molecule type" value="Genomic_DNA"/>
</dbReference>
<dbReference type="AlphaFoldDB" id="A0A838XNY4"/>
<comment type="caution">
    <text evidence="2">The sequence shown here is derived from an EMBL/GenBank/DDBJ whole genome shotgun (WGS) entry which is preliminary data.</text>
</comment>
<dbReference type="CDD" id="cd00090">
    <property type="entry name" value="HTH_ARSR"/>
    <property type="match status" value="1"/>
</dbReference>
<dbReference type="SUPFAM" id="SSF46785">
    <property type="entry name" value="Winged helix' DNA-binding domain"/>
    <property type="match status" value="1"/>
</dbReference>
<feature type="region of interest" description="Disordered" evidence="1">
    <location>
        <begin position="122"/>
        <end position="215"/>
    </location>
</feature>
<accession>A0A838XNY4</accession>
<dbReference type="InterPro" id="IPR036388">
    <property type="entry name" value="WH-like_DNA-bd_sf"/>
</dbReference>
<dbReference type="InterPro" id="IPR036390">
    <property type="entry name" value="WH_DNA-bd_sf"/>
</dbReference>
<reference evidence="2 3" key="1">
    <citation type="submission" date="2020-07" db="EMBL/GenBank/DDBJ databases">
        <authorList>
            <person name="Li M."/>
        </authorList>
    </citation>
    <scope>NUCLEOTIDE SEQUENCE [LARGE SCALE GENOMIC DNA]</scope>
    <source>
        <strain evidence="2 3">DSM 23284</strain>
    </source>
</reference>
<evidence type="ECO:0000313" key="3">
    <source>
        <dbReference type="Proteomes" id="UP000559404"/>
    </source>
</evidence>
<protein>
    <submittedName>
        <fullName evidence="2">Helix-turn-helix domain-containing protein</fullName>
    </submittedName>
</protein>
<organism evidence="2 3">
    <name type="scientific">Stappia taiwanensis</name>
    <dbReference type="NCBI Taxonomy" id="992267"/>
    <lineage>
        <taxon>Bacteria</taxon>
        <taxon>Pseudomonadati</taxon>
        <taxon>Pseudomonadota</taxon>
        <taxon>Alphaproteobacteria</taxon>
        <taxon>Hyphomicrobiales</taxon>
        <taxon>Stappiaceae</taxon>
        <taxon>Stappia</taxon>
    </lineage>
</organism>
<evidence type="ECO:0000313" key="2">
    <source>
        <dbReference type="EMBL" id="MBA4610761.1"/>
    </source>
</evidence>
<dbReference type="RefSeq" id="WP_181758968.1">
    <property type="nucleotide sequence ID" value="NZ_BMCR01000004.1"/>
</dbReference>
<dbReference type="Pfam" id="PF13730">
    <property type="entry name" value="HTH_36"/>
    <property type="match status" value="1"/>
</dbReference>
<reference evidence="2 3" key="2">
    <citation type="submission" date="2020-08" db="EMBL/GenBank/DDBJ databases">
        <title>Stappia taiwanensis sp. nov., isolated from a coastal thermal spring.</title>
        <authorList>
            <person name="Kampfer P."/>
        </authorList>
    </citation>
    <scope>NUCLEOTIDE SEQUENCE [LARGE SCALE GENOMIC DNA]</scope>
    <source>
        <strain evidence="2 3">DSM 23284</strain>
    </source>
</reference>
<dbReference type="Gene3D" id="1.10.10.10">
    <property type="entry name" value="Winged helix-like DNA-binding domain superfamily/Winged helix DNA-binding domain"/>
    <property type="match status" value="1"/>
</dbReference>
<dbReference type="InterPro" id="IPR011991">
    <property type="entry name" value="ArsR-like_HTH"/>
</dbReference>
<evidence type="ECO:0000256" key="1">
    <source>
        <dbReference type="SAM" id="MobiDB-lite"/>
    </source>
</evidence>
<dbReference type="GO" id="GO:0006355">
    <property type="term" value="P:regulation of DNA-templated transcription"/>
    <property type="evidence" value="ECO:0007669"/>
    <property type="project" value="UniProtKB-ARBA"/>
</dbReference>
<sequence>MNRVTSLKDRGRKPATYRIQYSDKANWMMALGIDQRLTPAEMRIGIVLCGYINARSGRAWPTVPTLAEATGTSVSSAKRAIRKLEKVGLISVHRKGGRGHPNYYELRFDRLVDTAEKGVTSEPFCSEKGASNEPKGVQNHPVKGFTGDPQIEKKEIKKTRAHTREEHPRPESPAPAQGESGTDNASRAPSSPPSSAEQAGRQRAEFVPQSDPRWDRLSEVYHQRKGKPPMTLRLHGEKGWLFPVDVLDALEDCQRLGPS</sequence>
<keyword evidence="3" id="KW-1185">Reference proteome</keyword>
<feature type="compositionally biased region" description="Low complexity" evidence="1">
    <location>
        <begin position="185"/>
        <end position="196"/>
    </location>
</feature>
<name>A0A838XNY4_9HYPH</name>
<gene>
    <name evidence="2" type="ORF">H1W37_03800</name>
</gene>
<proteinExistence type="predicted"/>